<protein>
    <submittedName>
        <fullName evidence="2">Phospholipid transport system substrate-binding protein</fullName>
    </submittedName>
</protein>
<comment type="caution">
    <text evidence="2">The sequence shown here is derived from an EMBL/GenBank/DDBJ whole genome shotgun (WGS) entry which is preliminary data.</text>
</comment>
<keyword evidence="3" id="KW-1185">Reference proteome</keyword>
<dbReference type="RefSeq" id="WP_184193619.1">
    <property type="nucleotide sequence ID" value="NZ_BMOX01000087.1"/>
</dbReference>
<dbReference type="PANTHER" id="PTHR36573">
    <property type="entry name" value="INTERMEMBRANE PHOSPHOLIPID TRANSPORT SYSTEM BINDING PROTEIN MLAC"/>
    <property type="match status" value="1"/>
</dbReference>
<dbReference type="AlphaFoldDB" id="A0A841KZD7"/>
<feature type="signal peptide" evidence="1">
    <location>
        <begin position="1"/>
        <end position="20"/>
    </location>
</feature>
<proteinExistence type="predicted"/>
<dbReference type="Pfam" id="PF05494">
    <property type="entry name" value="MlaC"/>
    <property type="match status" value="1"/>
</dbReference>
<dbReference type="InterPro" id="IPR008869">
    <property type="entry name" value="MlaC/ttg2D"/>
</dbReference>
<evidence type="ECO:0000256" key="1">
    <source>
        <dbReference type="SAM" id="SignalP"/>
    </source>
</evidence>
<name>A0A841KZD7_9SPHN</name>
<dbReference type="Proteomes" id="UP000538147">
    <property type="component" value="Unassembled WGS sequence"/>
</dbReference>
<feature type="chain" id="PRO_5032715766" evidence="1">
    <location>
        <begin position="21"/>
        <end position="210"/>
    </location>
</feature>
<dbReference type="EMBL" id="JACIIV010000001">
    <property type="protein sequence ID" value="MBB6225919.1"/>
    <property type="molecule type" value="Genomic_DNA"/>
</dbReference>
<gene>
    <name evidence="2" type="ORF">FHS79_000070</name>
</gene>
<evidence type="ECO:0000313" key="3">
    <source>
        <dbReference type="Proteomes" id="UP000538147"/>
    </source>
</evidence>
<dbReference type="PANTHER" id="PTHR36573:SF1">
    <property type="entry name" value="INTERMEMBRANE PHOSPHOLIPID TRANSPORT SYSTEM BINDING PROTEIN MLAC"/>
    <property type="match status" value="1"/>
</dbReference>
<dbReference type="InterPro" id="IPR042245">
    <property type="entry name" value="Tgt2/MlaC_sf"/>
</dbReference>
<dbReference type="Gene3D" id="3.10.450.710">
    <property type="entry name" value="Tgt2/MlaC"/>
    <property type="match status" value="1"/>
</dbReference>
<keyword evidence="1" id="KW-0732">Signal</keyword>
<accession>A0A841KZD7</accession>
<organism evidence="2 3">
    <name type="scientific">Polymorphobacter multimanifer</name>
    <dbReference type="NCBI Taxonomy" id="1070431"/>
    <lineage>
        <taxon>Bacteria</taxon>
        <taxon>Pseudomonadati</taxon>
        <taxon>Pseudomonadota</taxon>
        <taxon>Alphaproteobacteria</taxon>
        <taxon>Sphingomonadales</taxon>
        <taxon>Sphingosinicellaceae</taxon>
        <taxon>Polymorphobacter</taxon>
    </lineage>
</organism>
<evidence type="ECO:0000313" key="2">
    <source>
        <dbReference type="EMBL" id="MBB6225919.1"/>
    </source>
</evidence>
<sequence length="210" mass="22829">MRSFIIAGALALGTLPLAFAAAPAAAQSAPAADPAASAFIEKLAADAFGVLRNSSLSKAEGRTQFRTLLQTNVALTDIGNRLIRRHRAEITPAQLQAYQQAFPEFILNAYADRLYDYQDASIKLMRANPRGPFTEVHTRVQRPGAQPVDAIWQVKKTPQGRYQVNNLTVSNINLSITQEADFSQQIKAKGFDSLIAFLKSANARSAADRA</sequence>
<reference evidence="2 3" key="1">
    <citation type="submission" date="2020-08" db="EMBL/GenBank/DDBJ databases">
        <title>Genomic Encyclopedia of Type Strains, Phase IV (KMG-IV): sequencing the most valuable type-strain genomes for metagenomic binning, comparative biology and taxonomic classification.</title>
        <authorList>
            <person name="Goeker M."/>
        </authorList>
    </citation>
    <scope>NUCLEOTIDE SEQUENCE [LARGE SCALE GENOMIC DNA]</scope>
    <source>
        <strain evidence="2 3">DSM 102189</strain>
    </source>
</reference>